<proteinExistence type="predicted"/>
<name>A0A6J6BDH3_9ZZZZ</name>
<gene>
    <name evidence="4" type="ORF">UFOPK1446_00165</name>
</gene>
<keyword evidence="2" id="KW-1133">Transmembrane helix</keyword>
<evidence type="ECO:0000256" key="2">
    <source>
        <dbReference type="SAM" id="Phobius"/>
    </source>
</evidence>
<feature type="domain" description="Glycosyltransferase 2-like" evidence="3">
    <location>
        <begin position="40"/>
        <end position="204"/>
    </location>
</feature>
<dbReference type="Gene3D" id="3.90.550.10">
    <property type="entry name" value="Spore Coat Polysaccharide Biosynthesis Protein SpsA, Chain A"/>
    <property type="match status" value="1"/>
</dbReference>
<dbReference type="PANTHER" id="PTHR43685">
    <property type="entry name" value="GLYCOSYLTRANSFERASE"/>
    <property type="match status" value="1"/>
</dbReference>
<dbReference type="Pfam" id="PF00535">
    <property type="entry name" value="Glycos_transf_2"/>
    <property type="match status" value="1"/>
</dbReference>
<feature type="transmembrane region" description="Helical" evidence="2">
    <location>
        <begin position="279"/>
        <end position="298"/>
    </location>
</feature>
<sequence length="360" mass="38434">MNSCLNSVGAPSFPSPQAVASAPVTYDSTDSGPQQWPSVSVVMPVLNEERHLADAVGGVMAQDYAGSFEVILGLGPSTDDTDRIAAGLSEQDPRVRTVSNPTGKTAAGLNAAIAAVDPSSLYVIRVDGHSVFPRDYLTTAVRILEETGADNVGGVMAAVGTTPFEKAVACSMRSSLGVGSASFHTGGEAGPAPTVYLGAFRRAALARVGGYDERFIRSQDWEMNFRIRQTGGQVWFTPELEVIYRPRPSVRKLAKQFFEYGRWRRIVIKQHAGTASLRYLAPPIAVVGFSLGVILGVVGWPWGWIAPATYGIAVVVGGVWIARDEPWSVRVRTPLALATMHGSWGLGFLTCLTNPLKKSA</sequence>
<dbReference type="InterPro" id="IPR029044">
    <property type="entry name" value="Nucleotide-diphossugar_trans"/>
</dbReference>
<evidence type="ECO:0000313" key="4">
    <source>
        <dbReference type="EMBL" id="CAB4536459.1"/>
    </source>
</evidence>
<evidence type="ECO:0000256" key="1">
    <source>
        <dbReference type="SAM" id="MobiDB-lite"/>
    </source>
</evidence>
<keyword evidence="2" id="KW-0472">Membrane</keyword>
<dbReference type="InterPro" id="IPR001173">
    <property type="entry name" value="Glyco_trans_2-like"/>
</dbReference>
<keyword evidence="2" id="KW-0812">Transmembrane</keyword>
<evidence type="ECO:0000259" key="3">
    <source>
        <dbReference type="Pfam" id="PF00535"/>
    </source>
</evidence>
<organism evidence="4">
    <name type="scientific">freshwater metagenome</name>
    <dbReference type="NCBI Taxonomy" id="449393"/>
    <lineage>
        <taxon>unclassified sequences</taxon>
        <taxon>metagenomes</taxon>
        <taxon>ecological metagenomes</taxon>
    </lineage>
</organism>
<feature type="region of interest" description="Disordered" evidence="1">
    <location>
        <begin position="1"/>
        <end position="33"/>
    </location>
</feature>
<dbReference type="AlphaFoldDB" id="A0A6J6BDH3"/>
<dbReference type="CDD" id="cd02525">
    <property type="entry name" value="Succinoglycan_BP_ExoA"/>
    <property type="match status" value="1"/>
</dbReference>
<dbReference type="PANTHER" id="PTHR43685:SF2">
    <property type="entry name" value="GLYCOSYLTRANSFERASE 2-LIKE DOMAIN-CONTAINING PROTEIN"/>
    <property type="match status" value="1"/>
</dbReference>
<accession>A0A6J6BDH3</accession>
<reference evidence="4" key="1">
    <citation type="submission" date="2020-05" db="EMBL/GenBank/DDBJ databases">
        <authorList>
            <person name="Chiriac C."/>
            <person name="Salcher M."/>
            <person name="Ghai R."/>
            <person name="Kavagutti S V."/>
        </authorList>
    </citation>
    <scope>NUCLEOTIDE SEQUENCE</scope>
</reference>
<feature type="transmembrane region" description="Helical" evidence="2">
    <location>
        <begin position="304"/>
        <end position="322"/>
    </location>
</feature>
<dbReference type="InterPro" id="IPR050834">
    <property type="entry name" value="Glycosyltransf_2"/>
</dbReference>
<protein>
    <submittedName>
        <fullName evidence="4">Unannotated protein</fullName>
    </submittedName>
</protein>
<dbReference type="SUPFAM" id="SSF53448">
    <property type="entry name" value="Nucleotide-diphospho-sugar transferases"/>
    <property type="match status" value="1"/>
</dbReference>
<dbReference type="EMBL" id="CAEZSO010000019">
    <property type="protein sequence ID" value="CAB4536459.1"/>
    <property type="molecule type" value="Genomic_DNA"/>
</dbReference>